<feature type="non-terminal residue" evidence="1">
    <location>
        <position position="39"/>
    </location>
</feature>
<accession>A0A6A0A8K1</accession>
<comment type="caution">
    <text evidence="1">The sequence shown here is derived from an EMBL/GenBank/DDBJ whole genome shotgun (WGS) entry which is preliminary data.</text>
</comment>
<evidence type="ECO:0000313" key="1">
    <source>
        <dbReference type="EMBL" id="GFH28926.1"/>
    </source>
</evidence>
<dbReference type="EMBL" id="BLLF01004104">
    <property type="protein sequence ID" value="GFH28926.1"/>
    <property type="molecule type" value="Genomic_DNA"/>
</dbReference>
<dbReference type="Proteomes" id="UP000485058">
    <property type="component" value="Unassembled WGS sequence"/>
</dbReference>
<evidence type="ECO:0000313" key="2">
    <source>
        <dbReference type="Proteomes" id="UP000485058"/>
    </source>
</evidence>
<keyword evidence="2" id="KW-1185">Reference proteome</keyword>
<name>A0A6A0A8K1_HAELA</name>
<dbReference type="AlphaFoldDB" id="A0A6A0A8K1"/>
<sequence>MSRTHVTKGTCTVKEIRTNDGLRKDVYTRHTGSCKCKCK</sequence>
<feature type="non-terminal residue" evidence="1">
    <location>
        <position position="1"/>
    </location>
</feature>
<gene>
    <name evidence="1" type="ORF">HaLaN_27495</name>
</gene>
<proteinExistence type="predicted"/>
<reference evidence="1 2" key="1">
    <citation type="submission" date="2020-02" db="EMBL/GenBank/DDBJ databases">
        <title>Draft genome sequence of Haematococcus lacustris strain NIES-144.</title>
        <authorList>
            <person name="Morimoto D."/>
            <person name="Nakagawa S."/>
            <person name="Yoshida T."/>
            <person name="Sawayama S."/>
        </authorList>
    </citation>
    <scope>NUCLEOTIDE SEQUENCE [LARGE SCALE GENOMIC DNA]</scope>
    <source>
        <strain evidence="1 2">NIES-144</strain>
    </source>
</reference>
<protein>
    <submittedName>
        <fullName evidence="1">Uncharacterized protein</fullName>
    </submittedName>
</protein>
<organism evidence="1 2">
    <name type="scientific">Haematococcus lacustris</name>
    <name type="common">Green alga</name>
    <name type="synonym">Haematococcus pluvialis</name>
    <dbReference type="NCBI Taxonomy" id="44745"/>
    <lineage>
        <taxon>Eukaryota</taxon>
        <taxon>Viridiplantae</taxon>
        <taxon>Chlorophyta</taxon>
        <taxon>core chlorophytes</taxon>
        <taxon>Chlorophyceae</taxon>
        <taxon>CS clade</taxon>
        <taxon>Chlamydomonadales</taxon>
        <taxon>Haematococcaceae</taxon>
        <taxon>Haematococcus</taxon>
    </lineage>
</organism>